<dbReference type="STRING" id="5466.A0A4R8PVH4"/>
<evidence type="ECO:0000259" key="12">
    <source>
        <dbReference type="PROSITE" id="PS51384"/>
    </source>
</evidence>
<feature type="transmembrane region" description="Helical" evidence="11">
    <location>
        <begin position="219"/>
        <end position="236"/>
    </location>
</feature>
<feature type="region of interest" description="Disordered" evidence="10">
    <location>
        <begin position="443"/>
        <end position="531"/>
    </location>
</feature>
<dbReference type="GO" id="GO:0006879">
    <property type="term" value="P:intracellular iron ion homeostasis"/>
    <property type="evidence" value="ECO:0007669"/>
    <property type="project" value="TreeGrafter"/>
</dbReference>
<evidence type="ECO:0000256" key="2">
    <source>
        <dbReference type="ARBA" id="ARBA00006278"/>
    </source>
</evidence>
<feature type="transmembrane region" description="Helical" evidence="11">
    <location>
        <begin position="111"/>
        <end position="134"/>
    </location>
</feature>
<evidence type="ECO:0000256" key="8">
    <source>
        <dbReference type="ARBA" id="ARBA00023065"/>
    </source>
</evidence>
<dbReference type="AlphaFoldDB" id="A0A4R8PVH4"/>
<name>A0A4R8PVH4_COLTR</name>
<dbReference type="InterPro" id="IPR013121">
    <property type="entry name" value="Fe_red_NAD-bd_6"/>
</dbReference>
<evidence type="ECO:0000256" key="11">
    <source>
        <dbReference type="SAM" id="Phobius"/>
    </source>
</evidence>
<proteinExistence type="inferred from homology"/>
<dbReference type="InterPro" id="IPR013112">
    <property type="entry name" value="FAD-bd_8"/>
</dbReference>
<dbReference type="Pfam" id="PF08022">
    <property type="entry name" value="FAD_binding_8"/>
    <property type="match status" value="1"/>
</dbReference>
<dbReference type="GO" id="GO:0000293">
    <property type="term" value="F:ferric-chelate reductase activity"/>
    <property type="evidence" value="ECO:0007669"/>
    <property type="project" value="UniProtKB-ARBA"/>
</dbReference>
<comment type="similarity">
    <text evidence="2">Belongs to the ferric reductase (FRE) family.</text>
</comment>
<comment type="subcellular location">
    <subcellularLocation>
        <location evidence="1">Membrane</location>
        <topology evidence="1">Multi-pass membrane protein</topology>
    </subcellularLocation>
</comment>
<keyword evidence="5" id="KW-0249">Electron transport</keyword>
<comment type="caution">
    <text evidence="13">The sequence shown here is derived from an EMBL/GenBank/DDBJ whole genome shotgun (WGS) entry which is preliminary data.</text>
</comment>
<evidence type="ECO:0000256" key="6">
    <source>
        <dbReference type="ARBA" id="ARBA00022989"/>
    </source>
</evidence>
<feature type="compositionally biased region" description="Basic and acidic residues" evidence="10">
    <location>
        <begin position="496"/>
        <end position="505"/>
    </location>
</feature>
<evidence type="ECO:0000313" key="13">
    <source>
        <dbReference type="EMBL" id="TDZ28256.1"/>
    </source>
</evidence>
<keyword evidence="14" id="KW-1185">Reference proteome</keyword>
<keyword evidence="4 11" id="KW-0812">Transmembrane</keyword>
<accession>A0A4R8PVH4</accession>
<reference evidence="13 14" key="1">
    <citation type="submission" date="2018-12" db="EMBL/GenBank/DDBJ databases">
        <title>Genome sequence and assembly of Colletotrichum trifolii.</title>
        <authorList>
            <person name="Gan P."/>
            <person name="Shirasu K."/>
        </authorList>
    </citation>
    <scope>NUCLEOTIDE SEQUENCE [LARGE SCALE GENOMIC DNA]</scope>
    <source>
        <strain evidence="13 14">543-2</strain>
    </source>
</reference>
<feature type="transmembrane region" description="Helical" evidence="11">
    <location>
        <begin position="193"/>
        <end position="212"/>
    </location>
</feature>
<dbReference type="InterPro" id="IPR013130">
    <property type="entry name" value="Fe3_Rdtase_TM_dom"/>
</dbReference>
<dbReference type="Gene3D" id="3.40.50.80">
    <property type="entry name" value="Nucleotide-binding domain of ferredoxin-NADP reductase (FNR) module"/>
    <property type="match status" value="1"/>
</dbReference>
<keyword evidence="9 11" id="KW-0472">Membrane</keyword>
<dbReference type="EMBL" id="RYZW01001740">
    <property type="protein sequence ID" value="TDZ28256.1"/>
    <property type="molecule type" value="Genomic_DNA"/>
</dbReference>
<feature type="domain" description="FAD-binding FR-type" evidence="12">
    <location>
        <begin position="255"/>
        <end position="367"/>
    </location>
</feature>
<evidence type="ECO:0000256" key="9">
    <source>
        <dbReference type="ARBA" id="ARBA00023136"/>
    </source>
</evidence>
<evidence type="ECO:0000256" key="1">
    <source>
        <dbReference type="ARBA" id="ARBA00004141"/>
    </source>
</evidence>
<feature type="transmembrane region" description="Helical" evidence="11">
    <location>
        <begin position="26"/>
        <end position="47"/>
    </location>
</feature>
<gene>
    <name evidence="13" type="primary">FRE2-0</name>
    <name evidence="13" type="ORF">CTRI78_v012078</name>
</gene>
<dbReference type="GO" id="GO:0006826">
    <property type="term" value="P:iron ion transport"/>
    <property type="evidence" value="ECO:0007669"/>
    <property type="project" value="TreeGrafter"/>
</dbReference>
<evidence type="ECO:0000256" key="10">
    <source>
        <dbReference type="SAM" id="MobiDB-lite"/>
    </source>
</evidence>
<dbReference type="InterPro" id="IPR039261">
    <property type="entry name" value="FNR_nucleotide-bd"/>
</dbReference>
<keyword evidence="7" id="KW-0560">Oxidoreductase</keyword>
<dbReference type="CDD" id="cd06186">
    <property type="entry name" value="NOX_Duox_like_FAD_NADP"/>
    <property type="match status" value="1"/>
</dbReference>
<evidence type="ECO:0000256" key="7">
    <source>
        <dbReference type="ARBA" id="ARBA00023002"/>
    </source>
</evidence>
<dbReference type="SFLD" id="SFLDG01168">
    <property type="entry name" value="Ferric_reductase_subgroup_(FRE"/>
    <property type="match status" value="1"/>
</dbReference>
<feature type="transmembrane region" description="Helical" evidence="11">
    <location>
        <begin position="84"/>
        <end position="105"/>
    </location>
</feature>
<dbReference type="InterPro" id="IPR017927">
    <property type="entry name" value="FAD-bd_FR_type"/>
</dbReference>
<evidence type="ECO:0000256" key="3">
    <source>
        <dbReference type="ARBA" id="ARBA00022448"/>
    </source>
</evidence>
<evidence type="ECO:0000256" key="4">
    <source>
        <dbReference type="ARBA" id="ARBA00022692"/>
    </source>
</evidence>
<feature type="transmembrane region" description="Helical" evidence="11">
    <location>
        <begin position="154"/>
        <end position="173"/>
    </location>
</feature>
<dbReference type="SUPFAM" id="SSF52343">
    <property type="entry name" value="Ferredoxin reductase-like, C-terminal NADP-linked domain"/>
    <property type="match status" value="1"/>
</dbReference>
<keyword evidence="6 11" id="KW-1133">Transmembrane helix</keyword>
<protein>
    <submittedName>
        <fullName evidence="13">Ferric/cupric reductase transmembrane component 2</fullName>
    </submittedName>
</protein>
<dbReference type="SFLD" id="SFLDS00052">
    <property type="entry name" value="Ferric_Reductase_Domain"/>
    <property type="match status" value="1"/>
</dbReference>
<dbReference type="PROSITE" id="PS51384">
    <property type="entry name" value="FAD_FR"/>
    <property type="match status" value="1"/>
</dbReference>
<dbReference type="Pfam" id="PF08030">
    <property type="entry name" value="NAD_binding_6"/>
    <property type="match status" value="1"/>
</dbReference>
<dbReference type="PANTHER" id="PTHR32361">
    <property type="entry name" value="FERRIC/CUPRIC REDUCTASE TRANSMEMBRANE COMPONENT"/>
    <property type="match status" value="1"/>
</dbReference>
<sequence>MAGGASAFPLIFARRTRMNQETVTNYAIFLCALIGAITIFHLGRLLAQKTGLASKLSGAAKPFVVISRTIRSVCLYKAPALPSVGHAVVALAYLAVNFALLFTYLDTSFLPYITVIAARAGWLAIANIAFVVFLSLKNTPLGYLTAWSYERLNILHQIAGYVTMALIIVHGATYSSYFIEANNAARLRVHEEIYGIASGFTFLTLVLAGAVVRFWHYELFYVLHVSFFAISMVLVALHQPEAAKKIIIVTALGAALWLLDRLVRLARVVLYSFNNTATVHPLPHGGTRVVLKKAPFGASPGEHCFLWIPKIRALEMHPFTIASTSPLTFVINSYDGFTRQLHEYATRNPGATLKASVEGSYGTSPNPADYDKIVLVAGGSGASFTFGTALNLVRRLGPGSRHSVVFVWMVKDAARLEWFSESLATVRDALDSSIQLYVTRAPGTHASSQGDAVKQDRSRSGTISSESSAPLSPTAAEKLDDARTTPQQPPKIRTRSVSDPEKSGNESDLSPAVSPIQQLPTGPQVHGIPIRYGRPDVSKIIRDAVKDTPPDQRVLVMGCGPAALMTQVRNTTASSIRTDGPAVELHCEQFGW</sequence>
<dbReference type="Pfam" id="PF01794">
    <property type="entry name" value="Ferric_reduct"/>
    <property type="match status" value="1"/>
</dbReference>
<dbReference type="GO" id="GO:0005886">
    <property type="term" value="C:plasma membrane"/>
    <property type="evidence" value="ECO:0007669"/>
    <property type="project" value="TreeGrafter"/>
</dbReference>
<feature type="transmembrane region" description="Helical" evidence="11">
    <location>
        <begin position="242"/>
        <end position="259"/>
    </location>
</feature>
<keyword evidence="3" id="KW-0813">Transport</keyword>
<dbReference type="Proteomes" id="UP000295703">
    <property type="component" value="Unassembled WGS sequence"/>
</dbReference>
<dbReference type="PANTHER" id="PTHR32361:SF28">
    <property type="entry name" value="FRP1P"/>
    <property type="match status" value="1"/>
</dbReference>
<evidence type="ECO:0000256" key="5">
    <source>
        <dbReference type="ARBA" id="ARBA00022982"/>
    </source>
</evidence>
<evidence type="ECO:0000313" key="14">
    <source>
        <dbReference type="Proteomes" id="UP000295703"/>
    </source>
</evidence>
<dbReference type="GO" id="GO:0015677">
    <property type="term" value="P:copper ion import"/>
    <property type="evidence" value="ECO:0007669"/>
    <property type="project" value="TreeGrafter"/>
</dbReference>
<keyword evidence="8" id="KW-0406">Ion transport</keyword>
<dbReference type="InterPro" id="IPR051410">
    <property type="entry name" value="Ferric/Cupric_Reductase"/>
</dbReference>
<organism evidence="13 14">
    <name type="scientific">Colletotrichum trifolii</name>
    <dbReference type="NCBI Taxonomy" id="5466"/>
    <lineage>
        <taxon>Eukaryota</taxon>
        <taxon>Fungi</taxon>
        <taxon>Dikarya</taxon>
        <taxon>Ascomycota</taxon>
        <taxon>Pezizomycotina</taxon>
        <taxon>Sordariomycetes</taxon>
        <taxon>Hypocreomycetidae</taxon>
        <taxon>Glomerellales</taxon>
        <taxon>Glomerellaceae</taxon>
        <taxon>Colletotrichum</taxon>
        <taxon>Colletotrichum orbiculare species complex</taxon>
    </lineage>
</organism>